<feature type="chain" id="PRO_5022668743" evidence="1">
    <location>
        <begin position="19"/>
        <end position="87"/>
    </location>
</feature>
<organism evidence="2 3">
    <name type="scientific">Portunus trituberculatus</name>
    <name type="common">Swimming crab</name>
    <name type="synonym">Neptunus trituberculatus</name>
    <dbReference type="NCBI Taxonomy" id="210409"/>
    <lineage>
        <taxon>Eukaryota</taxon>
        <taxon>Metazoa</taxon>
        <taxon>Ecdysozoa</taxon>
        <taxon>Arthropoda</taxon>
        <taxon>Crustacea</taxon>
        <taxon>Multicrustacea</taxon>
        <taxon>Malacostraca</taxon>
        <taxon>Eumalacostraca</taxon>
        <taxon>Eucarida</taxon>
        <taxon>Decapoda</taxon>
        <taxon>Pleocyemata</taxon>
        <taxon>Brachyura</taxon>
        <taxon>Eubrachyura</taxon>
        <taxon>Portunoidea</taxon>
        <taxon>Portunidae</taxon>
        <taxon>Portuninae</taxon>
        <taxon>Portunus</taxon>
    </lineage>
</organism>
<sequence length="87" mass="9519">MSVLFCGWFLHQLGTVQPKPQTAGNSSRILTRVNPPLFNSQRGIKPKRFTKTNQLSSGREQIEVSFSAVDGHKIVGSSSGIDKKTSC</sequence>
<gene>
    <name evidence="2" type="ORF">E2C01_006358</name>
</gene>
<keyword evidence="1" id="KW-0732">Signal</keyword>
<protein>
    <submittedName>
        <fullName evidence="2">Uncharacterized protein</fullName>
    </submittedName>
</protein>
<comment type="caution">
    <text evidence="2">The sequence shown here is derived from an EMBL/GenBank/DDBJ whole genome shotgun (WGS) entry which is preliminary data.</text>
</comment>
<accession>A0A5B7CWP2</accession>
<dbReference type="EMBL" id="VSRR010000294">
    <property type="protein sequence ID" value="MPC13618.1"/>
    <property type="molecule type" value="Genomic_DNA"/>
</dbReference>
<reference evidence="2 3" key="1">
    <citation type="submission" date="2019-05" db="EMBL/GenBank/DDBJ databases">
        <title>Another draft genome of Portunus trituberculatus and its Hox gene families provides insights of decapod evolution.</title>
        <authorList>
            <person name="Jeong J.-H."/>
            <person name="Song I."/>
            <person name="Kim S."/>
            <person name="Choi T."/>
            <person name="Kim D."/>
            <person name="Ryu S."/>
            <person name="Kim W."/>
        </authorList>
    </citation>
    <scope>NUCLEOTIDE SEQUENCE [LARGE SCALE GENOMIC DNA]</scope>
    <source>
        <tissue evidence="2">Muscle</tissue>
    </source>
</reference>
<proteinExistence type="predicted"/>
<evidence type="ECO:0000313" key="2">
    <source>
        <dbReference type="EMBL" id="MPC13618.1"/>
    </source>
</evidence>
<feature type="signal peptide" evidence="1">
    <location>
        <begin position="1"/>
        <end position="18"/>
    </location>
</feature>
<keyword evidence="3" id="KW-1185">Reference proteome</keyword>
<name>A0A5B7CWP2_PORTR</name>
<evidence type="ECO:0000256" key="1">
    <source>
        <dbReference type="SAM" id="SignalP"/>
    </source>
</evidence>
<dbReference type="AlphaFoldDB" id="A0A5B7CWP2"/>
<dbReference type="Proteomes" id="UP000324222">
    <property type="component" value="Unassembled WGS sequence"/>
</dbReference>
<evidence type="ECO:0000313" key="3">
    <source>
        <dbReference type="Proteomes" id="UP000324222"/>
    </source>
</evidence>